<comment type="caution">
    <text evidence="2">The sequence shown here is derived from an EMBL/GenBank/DDBJ whole genome shotgun (WGS) entry which is preliminary data.</text>
</comment>
<keyword evidence="1" id="KW-0472">Membrane</keyword>
<dbReference type="EMBL" id="JAHUTJ010074505">
    <property type="protein sequence ID" value="MED6293490.1"/>
    <property type="molecule type" value="Genomic_DNA"/>
</dbReference>
<sequence>MGDILLVVFGINFLQSVDRNLLQKGGLILLCHLQVSSHPAVSRYHDDRGTHYKGSGTGQGGGYMDWWTWLAASIALLWIFCFIDGNAVLELRLLFHALTKAACHLYLALLPLRRAGTHFADCARYLLSHAQQSPSLQHGYLHQGQQQPLARKGTLHFLEGMCVVCETVPNLMGATLSVGAAFCHMLQGGFYILAATLRTIQINLFSQMNGEKERWDKERIRDKESEKKMNSKVLEYISVFCQDPVSALRIKVDVPPVYR</sequence>
<name>A0ABU7F587_9TELE</name>
<dbReference type="Proteomes" id="UP001352852">
    <property type="component" value="Unassembled WGS sequence"/>
</dbReference>
<evidence type="ECO:0000256" key="1">
    <source>
        <dbReference type="SAM" id="Phobius"/>
    </source>
</evidence>
<organism evidence="2 3">
    <name type="scientific">Characodon lateralis</name>
    <dbReference type="NCBI Taxonomy" id="208331"/>
    <lineage>
        <taxon>Eukaryota</taxon>
        <taxon>Metazoa</taxon>
        <taxon>Chordata</taxon>
        <taxon>Craniata</taxon>
        <taxon>Vertebrata</taxon>
        <taxon>Euteleostomi</taxon>
        <taxon>Actinopterygii</taxon>
        <taxon>Neopterygii</taxon>
        <taxon>Teleostei</taxon>
        <taxon>Neoteleostei</taxon>
        <taxon>Acanthomorphata</taxon>
        <taxon>Ovalentaria</taxon>
        <taxon>Atherinomorphae</taxon>
        <taxon>Cyprinodontiformes</taxon>
        <taxon>Goodeidae</taxon>
        <taxon>Characodon</taxon>
    </lineage>
</organism>
<feature type="transmembrane region" description="Helical" evidence="1">
    <location>
        <begin position="66"/>
        <end position="89"/>
    </location>
</feature>
<evidence type="ECO:0000313" key="3">
    <source>
        <dbReference type="Proteomes" id="UP001352852"/>
    </source>
</evidence>
<keyword evidence="1" id="KW-0812">Transmembrane</keyword>
<accession>A0ABU7F587</accession>
<evidence type="ECO:0000313" key="2">
    <source>
        <dbReference type="EMBL" id="MED6293490.1"/>
    </source>
</evidence>
<keyword evidence="3" id="KW-1185">Reference proteome</keyword>
<gene>
    <name evidence="2" type="ORF">CHARACLAT_011132</name>
</gene>
<protein>
    <submittedName>
        <fullName evidence="2">Uncharacterized protein</fullName>
    </submittedName>
</protein>
<proteinExistence type="predicted"/>
<keyword evidence="1" id="KW-1133">Transmembrane helix</keyword>
<reference evidence="2 3" key="1">
    <citation type="submission" date="2021-06" db="EMBL/GenBank/DDBJ databases">
        <authorList>
            <person name="Palmer J.M."/>
        </authorList>
    </citation>
    <scope>NUCLEOTIDE SEQUENCE [LARGE SCALE GENOMIC DNA]</scope>
    <source>
        <strain evidence="2 3">CL_MEX2019</strain>
        <tissue evidence="2">Muscle</tissue>
    </source>
</reference>